<feature type="domain" description="Chitin-binding type-2" evidence="15">
    <location>
        <begin position="94"/>
        <end position="150"/>
    </location>
</feature>
<gene>
    <name evidence="17" type="ORF">PoB_002976700</name>
</gene>
<evidence type="ECO:0000256" key="11">
    <source>
        <dbReference type="ARBA" id="ARBA00072739"/>
    </source>
</evidence>
<dbReference type="Pfam" id="PF00704">
    <property type="entry name" value="Glyco_hydro_18"/>
    <property type="match status" value="1"/>
</dbReference>
<dbReference type="InterPro" id="IPR001579">
    <property type="entry name" value="Glyco_hydro_18_chit_AS"/>
</dbReference>
<evidence type="ECO:0000259" key="16">
    <source>
        <dbReference type="PROSITE" id="PS51910"/>
    </source>
</evidence>
<evidence type="ECO:0000256" key="13">
    <source>
        <dbReference type="SAM" id="MobiDB-lite"/>
    </source>
</evidence>
<dbReference type="PROSITE" id="PS51910">
    <property type="entry name" value="GH18_2"/>
    <property type="match status" value="1"/>
</dbReference>
<feature type="region of interest" description="Disordered" evidence="13">
    <location>
        <begin position="226"/>
        <end position="290"/>
    </location>
</feature>
<comment type="subunit">
    <text evidence="10">Interacts with EGFR.</text>
</comment>
<evidence type="ECO:0000259" key="15">
    <source>
        <dbReference type="PROSITE" id="PS50940"/>
    </source>
</evidence>
<dbReference type="InterPro" id="IPR036508">
    <property type="entry name" value="Chitin-bd_dom_sf"/>
</dbReference>
<comment type="caution">
    <text evidence="17">The sequence shown here is derived from an EMBL/GenBank/DDBJ whole genome shotgun (WGS) entry which is preliminary data.</text>
</comment>
<keyword evidence="3" id="KW-0963">Cytoplasm</keyword>
<evidence type="ECO:0000256" key="6">
    <source>
        <dbReference type="ARBA" id="ARBA00022801"/>
    </source>
</evidence>
<evidence type="ECO:0000256" key="5">
    <source>
        <dbReference type="ARBA" id="ARBA00022729"/>
    </source>
</evidence>
<dbReference type="Pfam" id="PF01607">
    <property type="entry name" value="CBM_14"/>
    <property type="match status" value="4"/>
</dbReference>
<evidence type="ECO:0000256" key="1">
    <source>
        <dbReference type="ARBA" id="ARBA00004496"/>
    </source>
</evidence>
<keyword evidence="8" id="KW-1015">Disulfide bond</keyword>
<dbReference type="SUPFAM" id="SSF57625">
    <property type="entry name" value="Invertebrate chitin-binding proteins"/>
    <property type="match status" value="4"/>
</dbReference>
<evidence type="ECO:0000256" key="4">
    <source>
        <dbReference type="ARBA" id="ARBA00022669"/>
    </source>
</evidence>
<evidence type="ECO:0000256" key="2">
    <source>
        <dbReference type="ARBA" id="ARBA00009121"/>
    </source>
</evidence>
<sequence>MYFSSKLLPASTVQLLFLLLVLHEACADSTFCHNKPDGLYAHPGDCSKFYTCHVGFTYEQTCGASLMFNPSILSCDFPRNVNCLPGGVRTNLAEGYCHGKTDGLHAHPSDCTKYYNCHNGQGEATLCALGTLYNKDRLYCDWEDNVLCLDGGGITATKAPGFCADRADGLYAYPTDCNKYYECYHSGTTAEMSCPQGLHFDPILKVCNWPEQVNCGVPTAVPTNAPTSSPTNIPTAAPTVSTTNTPTAVPTMSTTNIPTTASTEAPTNAPTAAPPTTTVTSDSPTYAPTDATKTIPIGFCNGRIDGKYPDEDVETCTGYYQCVGGVGTIHQCPPDQNFRPDYNICDWACQYPCHATTLPTQTPPKTSAPTQAPPKTSTPTQAPPTSSASKEGPPKTSTPTQAPPTSSASTEGPPKTSTLTQTPPTSSASTEGPPKTSTPTQAPPTSSASTEGPPVGAPCQRRVCYHTNWSQYRTGAGKFLPADLDPFLCTHIMYSFANLVNNRLVPFEWNDESTDHRLGHYEQVTDLKKENPELKVLLAVGGWTMGSNPFTEMVATPETRADFIFSSIDFLRERNFDGLDLDWEYPANRGSPPEDKDHFTALVQELRAAFVNEGSNTGRDALLLTAAVAAGKETIDKAYDIPAISNELDFINLMSYDLHGAWDGVTGHNSPLYAGAHETGSTRLMNVAWAARYWVSQGCPPQKLVIGLPLYGRTFTLITADSTVGSPATAGRSAPFTKSEGFASYYEVCDMLSNGAQDNFLPDQQVPYLVLGDQWVGYDSPSSLREKINYIRTHGYGGTMVWAIDLDDFTGAFCGNGRYPLLNTIEDECEL</sequence>
<evidence type="ECO:0000256" key="12">
    <source>
        <dbReference type="RuleBase" id="RU000489"/>
    </source>
</evidence>
<dbReference type="SMART" id="SM00494">
    <property type="entry name" value="ChtBD2"/>
    <property type="match status" value="4"/>
</dbReference>
<dbReference type="SMART" id="SM00636">
    <property type="entry name" value="Glyco_18"/>
    <property type="match status" value="1"/>
</dbReference>
<dbReference type="GO" id="GO:0008061">
    <property type="term" value="F:chitin binding"/>
    <property type="evidence" value="ECO:0007669"/>
    <property type="project" value="UniProtKB-KW"/>
</dbReference>
<keyword evidence="18" id="KW-1185">Reference proteome</keyword>
<evidence type="ECO:0000256" key="8">
    <source>
        <dbReference type="ARBA" id="ARBA00023157"/>
    </source>
</evidence>
<dbReference type="SUPFAM" id="SSF54556">
    <property type="entry name" value="Chitinase insertion domain"/>
    <property type="match status" value="1"/>
</dbReference>
<dbReference type="EMBL" id="BLXT01003724">
    <property type="protein sequence ID" value="GFO03262.1"/>
    <property type="molecule type" value="Genomic_DNA"/>
</dbReference>
<dbReference type="InterPro" id="IPR050314">
    <property type="entry name" value="Glycosyl_Hydrlase_18"/>
</dbReference>
<dbReference type="InterPro" id="IPR002557">
    <property type="entry name" value="Chitin-bd_dom"/>
</dbReference>
<evidence type="ECO:0000256" key="10">
    <source>
        <dbReference type="ARBA" id="ARBA00062006"/>
    </source>
</evidence>
<keyword evidence="9 12" id="KW-0326">Glycosidase</keyword>
<dbReference type="InterPro" id="IPR017853">
    <property type="entry name" value="GH"/>
</dbReference>
<dbReference type="Gene3D" id="2.170.140.10">
    <property type="entry name" value="Chitin binding domain"/>
    <property type="match status" value="3"/>
</dbReference>
<dbReference type="GO" id="GO:0004568">
    <property type="term" value="F:chitinase activity"/>
    <property type="evidence" value="ECO:0007669"/>
    <property type="project" value="TreeGrafter"/>
</dbReference>
<dbReference type="InterPro" id="IPR029070">
    <property type="entry name" value="Chitinase_insertion_sf"/>
</dbReference>
<dbReference type="FunFam" id="3.20.20.80:FF:000007">
    <property type="entry name" value="Acidic mammalian chitinase"/>
    <property type="match status" value="1"/>
</dbReference>
<keyword evidence="6 12" id="KW-0378">Hydrolase</keyword>
<keyword evidence="7" id="KW-0391">Immunity</keyword>
<dbReference type="AlphaFoldDB" id="A0AAV4A7K9"/>
<dbReference type="SUPFAM" id="SSF51445">
    <property type="entry name" value="(Trans)glycosidases"/>
    <property type="match status" value="1"/>
</dbReference>
<keyword evidence="4" id="KW-0147">Chitin-binding</keyword>
<feature type="chain" id="PRO_5043573576" description="Acidic mammalian chitinase" evidence="14">
    <location>
        <begin position="28"/>
        <end position="831"/>
    </location>
</feature>
<dbReference type="FunFam" id="2.170.140.10:FF:000001">
    <property type="entry name" value="Acidic mammalian chitinase"/>
    <property type="match status" value="2"/>
</dbReference>
<dbReference type="GO" id="GO:0005737">
    <property type="term" value="C:cytoplasm"/>
    <property type="evidence" value="ECO:0007669"/>
    <property type="project" value="UniProtKB-SubCell"/>
</dbReference>
<dbReference type="GO" id="GO:0005576">
    <property type="term" value="C:extracellular region"/>
    <property type="evidence" value="ECO:0007669"/>
    <property type="project" value="InterPro"/>
</dbReference>
<name>A0AAV4A7K9_9GAST</name>
<dbReference type="CDD" id="cd02872">
    <property type="entry name" value="GH18_chitolectin_chitotriosidase"/>
    <property type="match status" value="1"/>
</dbReference>
<keyword evidence="5 14" id="KW-0732">Signal</keyword>
<evidence type="ECO:0000313" key="17">
    <source>
        <dbReference type="EMBL" id="GFO03262.1"/>
    </source>
</evidence>
<dbReference type="PANTHER" id="PTHR11177:SF317">
    <property type="entry name" value="CHITINASE 12-RELATED"/>
    <property type="match status" value="1"/>
</dbReference>
<evidence type="ECO:0000256" key="9">
    <source>
        <dbReference type="ARBA" id="ARBA00023295"/>
    </source>
</evidence>
<reference evidence="17 18" key="1">
    <citation type="journal article" date="2021" name="Elife">
        <title>Chloroplast acquisition without the gene transfer in kleptoplastic sea slugs, Plakobranchus ocellatus.</title>
        <authorList>
            <person name="Maeda T."/>
            <person name="Takahashi S."/>
            <person name="Yoshida T."/>
            <person name="Shimamura S."/>
            <person name="Takaki Y."/>
            <person name="Nagai Y."/>
            <person name="Toyoda A."/>
            <person name="Suzuki Y."/>
            <person name="Arimoto A."/>
            <person name="Ishii H."/>
            <person name="Satoh N."/>
            <person name="Nishiyama T."/>
            <person name="Hasebe M."/>
            <person name="Maruyama T."/>
            <person name="Minagawa J."/>
            <person name="Obokata J."/>
            <person name="Shigenobu S."/>
        </authorList>
    </citation>
    <scope>NUCLEOTIDE SEQUENCE [LARGE SCALE GENOMIC DNA]</scope>
</reference>
<dbReference type="GO" id="GO:0006032">
    <property type="term" value="P:chitin catabolic process"/>
    <property type="evidence" value="ECO:0007669"/>
    <property type="project" value="TreeGrafter"/>
</dbReference>
<feature type="compositionally biased region" description="Low complexity" evidence="13">
    <location>
        <begin position="360"/>
        <end position="450"/>
    </location>
</feature>
<feature type="compositionally biased region" description="Polar residues" evidence="13">
    <location>
        <begin position="226"/>
        <end position="257"/>
    </location>
</feature>
<feature type="domain" description="Chitin-binding type-2" evidence="15">
    <location>
        <begin position="29"/>
        <end position="85"/>
    </location>
</feature>
<dbReference type="Proteomes" id="UP000735302">
    <property type="component" value="Unassembled WGS sequence"/>
</dbReference>
<feature type="domain" description="GH18" evidence="16">
    <location>
        <begin position="460"/>
        <end position="831"/>
    </location>
</feature>
<feature type="domain" description="Chitin-binding type-2" evidence="15">
    <location>
        <begin position="160"/>
        <end position="217"/>
    </location>
</feature>
<dbReference type="InterPro" id="IPR001223">
    <property type="entry name" value="Glyco_hydro18_cat"/>
</dbReference>
<dbReference type="Gene3D" id="3.20.20.80">
    <property type="entry name" value="Glycosidases"/>
    <property type="match status" value="2"/>
</dbReference>
<comment type="subcellular location">
    <subcellularLocation>
        <location evidence="1">Cytoplasm</location>
    </subcellularLocation>
</comment>
<evidence type="ECO:0000256" key="3">
    <source>
        <dbReference type="ARBA" id="ARBA00022490"/>
    </source>
</evidence>
<accession>A0AAV4A7K9</accession>
<dbReference type="GO" id="GO:0002376">
    <property type="term" value="P:immune system process"/>
    <property type="evidence" value="ECO:0007669"/>
    <property type="project" value="UniProtKB-KW"/>
</dbReference>
<dbReference type="FunFam" id="3.10.50.10:FF:000001">
    <property type="entry name" value="Chitinase 3-like 1"/>
    <property type="match status" value="1"/>
</dbReference>
<feature type="region of interest" description="Disordered" evidence="13">
    <location>
        <begin position="360"/>
        <end position="456"/>
    </location>
</feature>
<comment type="similarity">
    <text evidence="2">Belongs to the glycosyl hydrolase 18 family. Chitinase class II subfamily.</text>
</comment>
<proteinExistence type="inferred from homology"/>
<protein>
    <recommendedName>
        <fullName evidence="11">Acidic mammalian chitinase</fullName>
    </recommendedName>
</protein>
<dbReference type="Gene3D" id="3.10.50.10">
    <property type="match status" value="1"/>
</dbReference>
<organism evidence="17 18">
    <name type="scientific">Plakobranchus ocellatus</name>
    <dbReference type="NCBI Taxonomy" id="259542"/>
    <lineage>
        <taxon>Eukaryota</taxon>
        <taxon>Metazoa</taxon>
        <taxon>Spiralia</taxon>
        <taxon>Lophotrochozoa</taxon>
        <taxon>Mollusca</taxon>
        <taxon>Gastropoda</taxon>
        <taxon>Heterobranchia</taxon>
        <taxon>Euthyneura</taxon>
        <taxon>Panpulmonata</taxon>
        <taxon>Sacoglossa</taxon>
        <taxon>Placobranchoidea</taxon>
        <taxon>Plakobranchidae</taxon>
        <taxon>Plakobranchus</taxon>
    </lineage>
</organism>
<dbReference type="InterPro" id="IPR011583">
    <property type="entry name" value="Chitinase_II/V-like_cat"/>
</dbReference>
<dbReference type="PROSITE" id="PS01095">
    <property type="entry name" value="GH18_1"/>
    <property type="match status" value="1"/>
</dbReference>
<feature type="domain" description="Chitin-binding type-2" evidence="15">
    <location>
        <begin position="297"/>
        <end position="355"/>
    </location>
</feature>
<evidence type="ECO:0000256" key="14">
    <source>
        <dbReference type="SAM" id="SignalP"/>
    </source>
</evidence>
<evidence type="ECO:0000313" key="18">
    <source>
        <dbReference type="Proteomes" id="UP000735302"/>
    </source>
</evidence>
<evidence type="ECO:0000256" key="7">
    <source>
        <dbReference type="ARBA" id="ARBA00022859"/>
    </source>
</evidence>
<feature type="compositionally biased region" description="Low complexity" evidence="13">
    <location>
        <begin position="258"/>
        <end position="287"/>
    </location>
</feature>
<dbReference type="PROSITE" id="PS50940">
    <property type="entry name" value="CHIT_BIND_II"/>
    <property type="match status" value="4"/>
</dbReference>
<dbReference type="PANTHER" id="PTHR11177">
    <property type="entry name" value="CHITINASE"/>
    <property type="match status" value="1"/>
</dbReference>
<feature type="signal peptide" evidence="14">
    <location>
        <begin position="1"/>
        <end position="27"/>
    </location>
</feature>
<dbReference type="GO" id="GO:0005975">
    <property type="term" value="P:carbohydrate metabolic process"/>
    <property type="evidence" value="ECO:0007669"/>
    <property type="project" value="InterPro"/>
</dbReference>